<protein>
    <submittedName>
        <fullName evidence="9">FUSC family protein</fullName>
    </submittedName>
</protein>
<dbReference type="PANTHER" id="PTHR30509:SF9">
    <property type="entry name" value="MULTIDRUG RESISTANCE PROTEIN MDTO"/>
    <property type="match status" value="1"/>
</dbReference>
<evidence type="ECO:0000256" key="5">
    <source>
        <dbReference type="ARBA" id="ARBA00023136"/>
    </source>
</evidence>
<dbReference type="EMBL" id="JANRMI010000002">
    <property type="protein sequence ID" value="MDG0816409.1"/>
    <property type="molecule type" value="Genomic_DNA"/>
</dbReference>
<evidence type="ECO:0000256" key="6">
    <source>
        <dbReference type="ARBA" id="ARBA00043993"/>
    </source>
</evidence>
<feature type="transmembrane region" description="Helical" evidence="7">
    <location>
        <begin position="428"/>
        <end position="448"/>
    </location>
</feature>
<evidence type="ECO:0000256" key="2">
    <source>
        <dbReference type="ARBA" id="ARBA00022475"/>
    </source>
</evidence>
<feature type="transmembrane region" description="Helical" evidence="7">
    <location>
        <begin position="501"/>
        <end position="522"/>
    </location>
</feature>
<proteinExistence type="inferred from homology"/>
<keyword evidence="3 7" id="KW-0812">Transmembrane</keyword>
<evidence type="ECO:0000256" key="1">
    <source>
        <dbReference type="ARBA" id="ARBA00004651"/>
    </source>
</evidence>
<comment type="subcellular location">
    <subcellularLocation>
        <location evidence="1">Cell membrane</location>
        <topology evidence="1">Multi-pass membrane protein</topology>
    </subcellularLocation>
</comment>
<evidence type="ECO:0000313" key="9">
    <source>
        <dbReference type="EMBL" id="MDG0816409.1"/>
    </source>
</evidence>
<keyword evidence="2" id="KW-1003">Cell membrane</keyword>
<dbReference type="Proteomes" id="UP001152321">
    <property type="component" value="Unassembled WGS sequence"/>
</dbReference>
<evidence type="ECO:0000256" key="4">
    <source>
        <dbReference type="ARBA" id="ARBA00022989"/>
    </source>
</evidence>
<dbReference type="RefSeq" id="WP_277577888.1">
    <property type="nucleotide sequence ID" value="NZ_JANRMI010000002.1"/>
</dbReference>
<organism evidence="9 10">
    <name type="scientific">Bdellovibrio svalbardensis</name>
    <dbReference type="NCBI Taxonomy" id="2972972"/>
    <lineage>
        <taxon>Bacteria</taxon>
        <taxon>Pseudomonadati</taxon>
        <taxon>Bdellovibrionota</taxon>
        <taxon>Bdellovibrionia</taxon>
        <taxon>Bdellovibrionales</taxon>
        <taxon>Pseudobdellovibrionaceae</taxon>
        <taxon>Bdellovibrio</taxon>
    </lineage>
</organism>
<feature type="transmembrane region" description="Helical" evidence="7">
    <location>
        <begin position="96"/>
        <end position="114"/>
    </location>
</feature>
<dbReference type="InterPro" id="IPR049453">
    <property type="entry name" value="Memb_transporter_dom"/>
</dbReference>
<feature type="transmembrane region" description="Helical" evidence="7">
    <location>
        <begin position="144"/>
        <end position="166"/>
    </location>
</feature>
<keyword evidence="4 7" id="KW-1133">Transmembrane helix</keyword>
<evidence type="ECO:0000259" key="8">
    <source>
        <dbReference type="Pfam" id="PF13515"/>
    </source>
</evidence>
<sequence>MGKMSGFWAQLGRFEKNKMEPWLGFRAALGMALSVGIGFLVGSPKIGLSIAIGALNVCFSDRSDAYLDRAKRMLTASVLSAVAVFISVLSAHDSTLMFIFLTVGAFFAGMLVVVDAIAADLGVMGLATFLIFSVQPLSPEAALYLSLYAFLGGILQSIVSVGLWPLRRYKPECRALSNLFQDLAFLTVSTGQAKDTPMGSLQTIETQNALVALAGDDRTEARRYRSLLSQAERLRITILSLIRLKKRLQRENPQHLSIESVARILETTAQILRAVSEVVVSGQPLGVGPKLLAQVDDSSQAVKLQRLDSETPFMTAVLNDLVYQLEGLGGQLRATVDLSLKTTQVGIEKAERLEASRPLKMRFRGTLATLRANMTFQSPGFRHAIRLTVCIVIGELVSHSLHLSRAYWVPMTIAIVLKPDYASTFSRGLLRMAGTLVGLVLATVLFHILPDNPWVSVSLIVFFSFLIRWIGPTNYGIFAMSMAALVVLLIALTGVAPKDVIWARGINTFLGGVIALVVYWLWPTSEKLQLSEVVARMLETYHEYFKAIASSVRKKSVRSDAEMDSLRQKARVARFNFQAASGRISLERGVTFEDLKIISAVTVASNRFAHAMMAVEAGSSLQFSEDQLRAFDVFAESVEESLTLLCEALRGREVLRNQFPDVRGAYVQFAETQKKASEQYAILFEETDRMTNSLVTLTEQVLKRLFNKRFQSSNEVKTVEP</sequence>
<reference evidence="9" key="1">
    <citation type="submission" date="2022-08" db="EMBL/GenBank/DDBJ databases">
        <title>Novel Bdellovibrio Species Isolated from Svalbard: Designation Bdellovibrio svalbardensis.</title>
        <authorList>
            <person name="Mitchell R.J."/>
            <person name="Choi S.Y."/>
        </authorList>
    </citation>
    <scope>NUCLEOTIDE SEQUENCE</scope>
    <source>
        <strain evidence="9">PAP01</strain>
    </source>
</reference>
<feature type="transmembrane region" description="Helical" evidence="7">
    <location>
        <begin position="477"/>
        <end position="495"/>
    </location>
</feature>
<evidence type="ECO:0000256" key="3">
    <source>
        <dbReference type="ARBA" id="ARBA00022692"/>
    </source>
</evidence>
<keyword evidence="5 7" id="KW-0472">Membrane</keyword>
<feature type="transmembrane region" description="Helical" evidence="7">
    <location>
        <begin position="21"/>
        <end position="40"/>
    </location>
</feature>
<accession>A0ABT6DKH2</accession>
<feature type="domain" description="Integral membrane bound transporter" evidence="8">
    <location>
        <begin position="396"/>
        <end position="518"/>
    </location>
</feature>
<feature type="transmembrane region" description="Helical" evidence="7">
    <location>
        <begin position="73"/>
        <end position="90"/>
    </location>
</feature>
<gene>
    <name evidence="9" type="ORF">NWE73_08545</name>
</gene>
<name>A0ABT6DKH2_9BACT</name>
<evidence type="ECO:0000256" key="7">
    <source>
        <dbReference type="SAM" id="Phobius"/>
    </source>
</evidence>
<dbReference type="Pfam" id="PF13515">
    <property type="entry name" value="FUSC_2"/>
    <property type="match status" value="1"/>
</dbReference>
<comment type="caution">
    <text evidence="9">The sequence shown here is derived from an EMBL/GenBank/DDBJ whole genome shotgun (WGS) entry which is preliminary data.</text>
</comment>
<comment type="similarity">
    <text evidence="6">Belongs to the YccS/YhfK family.</text>
</comment>
<dbReference type="PANTHER" id="PTHR30509">
    <property type="entry name" value="P-HYDROXYBENZOIC ACID EFFLUX PUMP SUBUNIT-RELATED"/>
    <property type="match status" value="1"/>
</dbReference>
<keyword evidence="10" id="KW-1185">Reference proteome</keyword>
<evidence type="ECO:0000313" key="10">
    <source>
        <dbReference type="Proteomes" id="UP001152321"/>
    </source>
</evidence>
<feature type="transmembrane region" description="Helical" evidence="7">
    <location>
        <begin position="454"/>
        <end position="470"/>
    </location>
</feature>